<keyword evidence="10" id="KW-0539">Nucleus</keyword>
<dbReference type="PANTHER" id="PTHR18937:SF172">
    <property type="entry name" value="STRUCTURAL MAINTENANCE OF CHROMOSOMES PROTEIN"/>
    <property type="match status" value="1"/>
</dbReference>
<accession>A0A2X0M8C8</accession>
<evidence type="ECO:0000256" key="5">
    <source>
        <dbReference type="ARBA" id="ARBA00022741"/>
    </source>
</evidence>
<feature type="compositionally biased region" description="Low complexity" evidence="13">
    <location>
        <begin position="224"/>
        <end position="237"/>
    </location>
</feature>
<name>A0A2X0M8C8_9BASI</name>
<feature type="coiled-coil region" evidence="12">
    <location>
        <begin position="1102"/>
        <end position="1343"/>
    </location>
</feature>
<evidence type="ECO:0000256" key="8">
    <source>
        <dbReference type="ARBA" id="ARBA00023054"/>
    </source>
</evidence>
<dbReference type="Gene3D" id="3.40.50.300">
    <property type="entry name" value="P-loop containing nucleotide triphosphate hydrolases"/>
    <property type="match status" value="2"/>
</dbReference>
<feature type="domain" description="SMC hinge" evidence="14">
    <location>
        <begin position="927"/>
        <end position="1040"/>
    </location>
</feature>
<keyword evidence="11" id="KW-0131">Cell cycle</keyword>
<dbReference type="GO" id="GO:0005524">
    <property type="term" value="F:ATP binding"/>
    <property type="evidence" value="ECO:0007669"/>
    <property type="project" value="UniProtKB-KW"/>
</dbReference>
<sequence length="1646" mass="181749">MPPRRKAAAVVKQEEESSDDSVPQPPTSRGGRASRTVASTSSVTGNKQAASTSSRARSARSTRGKKNVVESEEESEEEEVEGDKQDQEEEAQHVQPVAKKATTGGRRAETRRSTNSTTSASGSSKATTGSKTRTSRQSAKVEKMPDEEEAADDHFDVEEEDVKPTIPAKRAAAAPAQGRGKKVAPSIVSDEASEAEQELVESVEEDEAEAEEVGSENEVEADEATLPAAAQAQALDEPVVEGAVKDADEDGEEATQRPPPSQASRSSATPAPTAYDLAAQARAAALNHAALEKQREKEREGKPRLVIHQLVLEDFKSYRGRGVIGPFHKSFSSIVGPNGSGKSNTIDALLFVFGYRATKMRQGKLSELIHNSGVVVPEESSTNPLAPTQDEADGVEYEDDESDDDGSLGKKKGGKKGKGKKKDANYGAAQEGLIGSCTVEVWFREIIDLPGRDDFTVVPNSQLIVARTAYRNNSSRYTINGKVSSFTEVQTLLKARGIDLDHKRFLILQASAEDSTIPAIRPYADPTMIRKNGATEHDEGLLEYLEDIIGTSKYKPEIEAANVEVERLNDARGIQLNRVKLVEREKGALESRKKECDSYLRDQNELVHNNSALFQVNIHQASYNAEIHAAELQEAQSGFNAELEDQTGTKEEVEALQHEYNEMVKDCKVSSWLCGGPISWSDLGSLPLLSQDTEKATAEIVKHLAVLDRADVQRQEKKKSMVTKVKKLKKVLEEEGHSRSEAETWVKNHSDTITRVGGEMEKMESLLEKEELELEKVRDSLKGKTEVFSAQIETLQTELQPWAEQIGAKQAAINLAQNERDMLVEKGDTVRIAIEEAEASIHKLRSDDETKSGRLAELKAEKAEVEAQIAKAQSDINAMQSRDAKLRERATAARQRSDEAKASQSASRSQGDTLATLTKLKDQGRLPGFHGRLGNLGRIDDKFDVAVSTACGGLDNIITDTVVVAQQCIDVVRKNQLGRVNVMALEKIKARQMDKIATPENVPRLFDLITPKEARFAPCFFQLLQNTLVANDLEQGKRIAYGKQRWRVVTLDGQLFETTGTMSGGGGRPARGKMSSKIVADEFTPEVVARCEKEREASSEALRVFTEDRSKAERELSTLRKRLPEVDMAIDKIKMDVKASDKRIAEATARLKELKTQSKPEAGDLKKIEQLDKEIASLSMDLENLKSETKGIETQITALQNKILEVGGVRLRGQQTKVQDLKSQIDLANERLTKAEVGKAKSEKDAAKLTKSIGANQKALEAAQQELEELVQQMQGGDEEVSAVRDAVAKAQGVLESKTDELAEMKRTLDAQIEIMTQFRKREMELKQQVDQHTKLLKEANNAIEYWSEKVANLVLNEINEDDDDDEEGEAGEGAVREKPPRPETELHQYSDEEIAELDVKVLKAKISALEERIARSTLDLSVLKEYARREKEFMQRAADLDAVTKERDAAKQLADDLRSQRLREFMGGFGIISMKLKEMYQMITLGGNAELELVDSLDPFSEGIIFSVMPPKKSWKNISNLSGGEKTLSSLALVFALHVFKPTPLYFMDEIDAALDFRNVSIVANYIKDRTKNAQFIIISLRNNMFELSSRLIGIYKVANQTRSVAIGKLIYTSDLPPRLDAEVRTCTCADNKELAQIQMVPATA</sequence>
<feature type="region of interest" description="Disordered" evidence="13">
    <location>
        <begin position="376"/>
        <end position="425"/>
    </location>
</feature>
<evidence type="ECO:0000256" key="13">
    <source>
        <dbReference type="SAM" id="MobiDB-lite"/>
    </source>
</evidence>
<dbReference type="SUPFAM" id="SSF75553">
    <property type="entry name" value="Smc hinge domain"/>
    <property type="match status" value="1"/>
</dbReference>
<evidence type="ECO:0000256" key="4">
    <source>
        <dbReference type="ARBA" id="ARBA00022618"/>
    </source>
</evidence>
<gene>
    <name evidence="15" type="primary">BQ5605_C001g00787</name>
    <name evidence="15" type="ORF">BQ5605_C001G00787</name>
</gene>
<dbReference type="EMBL" id="FQNC01000043">
    <property type="protein sequence ID" value="SGY49508.1"/>
    <property type="molecule type" value="Genomic_DNA"/>
</dbReference>
<dbReference type="InterPro" id="IPR010935">
    <property type="entry name" value="SMC_hinge"/>
</dbReference>
<dbReference type="InterPro" id="IPR003395">
    <property type="entry name" value="RecF/RecN/SMC_N"/>
</dbReference>
<feature type="compositionally biased region" description="Basic residues" evidence="13">
    <location>
        <begin position="409"/>
        <end position="421"/>
    </location>
</feature>
<feature type="compositionally biased region" description="Acidic residues" evidence="13">
    <location>
        <begin position="191"/>
        <end position="223"/>
    </location>
</feature>
<dbReference type="GO" id="GO:0051301">
    <property type="term" value="P:cell division"/>
    <property type="evidence" value="ECO:0007669"/>
    <property type="project" value="UniProtKB-KW"/>
</dbReference>
<feature type="compositionally biased region" description="Acidic residues" evidence="13">
    <location>
        <begin position="145"/>
        <end position="161"/>
    </location>
</feature>
<feature type="region of interest" description="Disordered" evidence="13">
    <location>
        <begin position="1"/>
        <end position="271"/>
    </location>
</feature>
<comment type="similarity">
    <text evidence="2">Belongs to the SMC family. SMC4 subfamily.</text>
</comment>
<dbReference type="PANTHER" id="PTHR18937">
    <property type="entry name" value="STRUCTURAL MAINTENANCE OF CHROMOSOMES SMC FAMILY MEMBER"/>
    <property type="match status" value="1"/>
</dbReference>
<feature type="coiled-coil region" evidence="12">
    <location>
        <begin position="1393"/>
        <end position="1461"/>
    </location>
</feature>
<evidence type="ECO:0000256" key="7">
    <source>
        <dbReference type="ARBA" id="ARBA00022840"/>
    </source>
</evidence>
<dbReference type="GO" id="GO:0005634">
    <property type="term" value="C:nucleus"/>
    <property type="evidence" value="ECO:0007669"/>
    <property type="project" value="UniProtKB-SubCell"/>
</dbReference>
<dbReference type="GO" id="GO:0007076">
    <property type="term" value="P:mitotic chromosome condensation"/>
    <property type="evidence" value="ECO:0007669"/>
    <property type="project" value="TreeGrafter"/>
</dbReference>
<keyword evidence="16" id="KW-1185">Reference proteome</keyword>
<dbReference type="Gene3D" id="1.10.287.1490">
    <property type="match status" value="1"/>
</dbReference>
<feature type="compositionally biased region" description="Low complexity" evidence="13">
    <location>
        <begin position="31"/>
        <end position="56"/>
    </location>
</feature>
<feature type="region of interest" description="Disordered" evidence="13">
    <location>
        <begin position="876"/>
        <end position="913"/>
    </location>
</feature>
<dbReference type="GO" id="GO:0000796">
    <property type="term" value="C:condensin complex"/>
    <property type="evidence" value="ECO:0007669"/>
    <property type="project" value="TreeGrafter"/>
</dbReference>
<dbReference type="InterPro" id="IPR036277">
    <property type="entry name" value="SMC_hinge_sf"/>
</dbReference>
<feature type="compositionally biased region" description="Acidic residues" evidence="13">
    <location>
        <begin position="390"/>
        <end position="406"/>
    </location>
</feature>
<feature type="compositionally biased region" description="Acidic residues" evidence="13">
    <location>
        <begin position="70"/>
        <end position="89"/>
    </location>
</feature>
<organism evidence="15 16">
    <name type="scientific">Microbotryum silenes-dioicae</name>
    <dbReference type="NCBI Taxonomy" id="796604"/>
    <lineage>
        <taxon>Eukaryota</taxon>
        <taxon>Fungi</taxon>
        <taxon>Dikarya</taxon>
        <taxon>Basidiomycota</taxon>
        <taxon>Pucciniomycotina</taxon>
        <taxon>Microbotryomycetes</taxon>
        <taxon>Microbotryales</taxon>
        <taxon>Microbotryaceae</taxon>
        <taxon>Microbotryum</taxon>
    </lineage>
</organism>
<keyword evidence="8 12" id="KW-0175">Coiled coil</keyword>
<feature type="region of interest" description="Disordered" evidence="13">
    <location>
        <begin position="1360"/>
        <end position="1386"/>
    </location>
</feature>
<dbReference type="InterPro" id="IPR027417">
    <property type="entry name" value="P-loop_NTPase"/>
</dbReference>
<feature type="coiled-coil region" evidence="12">
    <location>
        <begin position="760"/>
        <end position="787"/>
    </location>
</feature>
<feature type="compositionally biased region" description="Basic residues" evidence="13">
    <location>
        <begin position="57"/>
        <end position="66"/>
    </location>
</feature>
<keyword evidence="6" id="KW-0498">Mitosis</keyword>
<feature type="compositionally biased region" description="Acidic residues" evidence="13">
    <location>
        <begin position="1360"/>
        <end position="1371"/>
    </location>
</feature>
<evidence type="ECO:0000259" key="14">
    <source>
        <dbReference type="SMART" id="SM00968"/>
    </source>
</evidence>
<evidence type="ECO:0000313" key="16">
    <source>
        <dbReference type="Proteomes" id="UP000249464"/>
    </source>
</evidence>
<dbReference type="Gene3D" id="3.30.70.1620">
    <property type="match status" value="1"/>
</dbReference>
<dbReference type="STRING" id="796604.A0A2X0M8C8"/>
<proteinExistence type="inferred from homology"/>
<dbReference type="Proteomes" id="UP000249464">
    <property type="component" value="Unassembled WGS sequence"/>
</dbReference>
<dbReference type="SUPFAM" id="SSF52540">
    <property type="entry name" value="P-loop containing nucleoside triphosphate hydrolases"/>
    <property type="match status" value="1"/>
</dbReference>
<feature type="compositionally biased region" description="Polar residues" evidence="13">
    <location>
        <begin position="902"/>
        <end position="913"/>
    </location>
</feature>
<dbReference type="Pfam" id="PF06470">
    <property type="entry name" value="SMC_hinge"/>
    <property type="match status" value="1"/>
</dbReference>
<protein>
    <recommendedName>
        <fullName evidence="3">Structural maintenance of chromosomes protein 4</fullName>
    </recommendedName>
</protein>
<keyword evidence="4" id="KW-0132">Cell division</keyword>
<feature type="compositionally biased region" description="Low complexity" evidence="13">
    <location>
        <begin position="262"/>
        <end position="271"/>
    </location>
</feature>
<evidence type="ECO:0000256" key="11">
    <source>
        <dbReference type="ARBA" id="ARBA00023306"/>
    </source>
</evidence>
<evidence type="ECO:0000256" key="10">
    <source>
        <dbReference type="ARBA" id="ARBA00023242"/>
    </source>
</evidence>
<comment type="subcellular location">
    <subcellularLocation>
        <location evidence="1">Nucleus</location>
    </subcellularLocation>
</comment>
<feature type="compositionally biased region" description="Basic and acidic residues" evidence="13">
    <location>
        <begin position="882"/>
        <end position="901"/>
    </location>
</feature>
<feature type="compositionally biased region" description="Low complexity" evidence="13">
    <location>
        <begin position="113"/>
        <end position="136"/>
    </location>
</feature>
<feature type="compositionally biased region" description="Basic and acidic residues" evidence="13">
    <location>
        <begin position="1375"/>
        <end position="1386"/>
    </location>
</feature>
<keyword evidence="9" id="KW-0226">DNA condensation</keyword>
<evidence type="ECO:0000256" key="9">
    <source>
        <dbReference type="ARBA" id="ARBA00023067"/>
    </source>
</evidence>
<evidence type="ECO:0000256" key="3">
    <source>
        <dbReference type="ARBA" id="ARBA00018693"/>
    </source>
</evidence>
<dbReference type="Gene3D" id="1.20.1060.20">
    <property type="match status" value="1"/>
</dbReference>
<keyword evidence="7" id="KW-0067">ATP-binding</keyword>
<dbReference type="FunFam" id="3.40.50.300:FF:000481">
    <property type="entry name" value="Structural maintenance of chromosomes 4"/>
    <property type="match status" value="1"/>
</dbReference>
<reference evidence="15 16" key="1">
    <citation type="submission" date="2016-11" db="EMBL/GenBank/DDBJ databases">
        <authorList>
            <person name="Jaros S."/>
            <person name="Januszkiewicz K."/>
            <person name="Wedrychowicz H."/>
        </authorList>
    </citation>
    <scope>NUCLEOTIDE SEQUENCE [LARGE SCALE GENOMIC DNA]</scope>
</reference>
<evidence type="ECO:0000256" key="12">
    <source>
        <dbReference type="SAM" id="Coils"/>
    </source>
</evidence>
<evidence type="ECO:0000256" key="2">
    <source>
        <dbReference type="ARBA" id="ARBA00006005"/>
    </source>
</evidence>
<feature type="compositionally biased region" description="Low complexity" evidence="13">
    <location>
        <begin position="167"/>
        <end position="178"/>
    </location>
</feature>
<evidence type="ECO:0000256" key="6">
    <source>
        <dbReference type="ARBA" id="ARBA00022776"/>
    </source>
</evidence>
<evidence type="ECO:0000256" key="1">
    <source>
        <dbReference type="ARBA" id="ARBA00004123"/>
    </source>
</evidence>
<dbReference type="Pfam" id="PF02463">
    <property type="entry name" value="SMC_N"/>
    <property type="match status" value="2"/>
</dbReference>
<evidence type="ECO:0000313" key="15">
    <source>
        <dbReference type="EMBL" id="SGY49508.1"/>
    </source>
</evidence>
<keyword evidence="5" id="KW-0547">Nucleotide-binding</keyword>
<dbReference type="SMART" id="SM00968">
    <property type="entry name" value="SMC_hinge"/>
    <property type="match status" value="1"/>
</dbReference>